<evidence type="ECO:0000256" key="4">
    <source>
        <dbReference type="ARBA" id="ARBA00022833"/>
    </source>
</evidence>
<keyword evidence="5" id="KW-0482">Metalloprotease</keyword>
<evidence type="ECO:0000256" key="3">
    <source>
        <dbReference type="ARBA" id="ARBA00022801"/>
    </source>
</evidence>
<name>A0A927GK90_9BACT</name>
<dbReference type="Pfam" id="PF04002">
    <property type="entry name" value="RadC"/>
    <property type="match status" value="1"/>
</dbReference>
<protein>
    <submittedName>
        <fullName evidence="7">DNA repair protein</fullName>
    </submittedName>
</protein>
<keyword evidence="8" id="KW-1185">Reference proteome</keyword>
<dbReference type="CDD" id="cd08071">
    <property type="entry name" value="MPN_DUF2466"/>
    <property type="match status" value="1"/>
</dbReference>
<dbReference type="PROSITE" id="PS50249">
    <property type="entry name" value="MPN"/>
    <property type="match status" value="1"/>
</dbReference>
<dbReference type="InterPro" id="IPR001405">
    <property type="entry name" value="UPF0758"/>
</dbReference>
<gene>
    <name evidence="7" type="ORF">IC235_15140</name>
</gene>
<keyword evidence="4" id="KW-0862">Zinc</keyword>
<evidence type="ECO:0000313" key="8">
    <source>
        <dbReference type="Proteomes" id="UP000612233"/>
    </source>
</evidence>
<dbReference type="GO" id="GO:0008237">
    <property type="term" value="F:metallopeptidase activity"/>
    <property type="evidence" value="ECO:0007669"/>
    <property type="project" value="UniProtKB-KW"/>
</dbReference>
<dbReference type="GO" id="GO:0006508">
    <property type="term" value="P:proteolysis"/>
    <property type="evidence" value="ECO:0007669"/>
    <property type="project" value="UniProtKB-KW"/>
</dbReference>
<dbReference type="Proteomes" id="UP000612233">
    <property type="component" value="Unassembled WGS sequence"/>
</dbReference>
<dbReference type="PANTHER" id="PTHR30471:SF3">
    <property type="entry name" value="UPF0758 PROTEIN YEES-RELATED"/>
    <property type="match status" value="1"/>
</dbReference>
<dbReference type="InterPro" id="IPR025657">
    <property type="entry name" value="RadC_JAB"/>
</dbReference>
<evidence type="ECO:0000256" key="1">
    <source>
        <dbReference type="ARBA" id="ARBA00022670"/>
    </source>
</evidence>
<dbReference type="EMBL" id="JACXAD010000017">
    <property type="protein sequence ID" value="MBD2769225.1"/>
    <property type="molecule type" value="Genomic_DNA"/>
</dbReference>
<proteinExistence type="predicted"/>
<evidence type="ECO:0000259" key="6">
    <source>
        <dbReference type="PROSITE" id="PS50249"/>
    </source>
</evidence>
<feature type="domain" description="MPN" evidence="6">
    <location>
        <begin position="12"/>
        <end position="139"/>
    </location>
</feature>
<evidence type="ECO:0000256" key="5">
    <source>
        <dbReference type="ARBA" id="ARBA00023049"/>
    </source>
</evidence>
<keyword evidence="1" id="KW-0645">Protease</keyword>
<dbReference type="GO" id="GO:0046872">
    <property type="term" value="F:metal ion binding"/>
    <property type="evidence" value="ECO:0007669"/>
    <property type="project" value="UniProtKB-KW"/>
</dbReference>
<accession>A0A927GK90</accession>
<sequence>MNIKLTDTQKIKLLNSTDIYGVMQQVLLRENKIDRNKEHFWTIGLDNANRILYLELISLGTTTSVPVEPMQVFRIAVQKAALKMVLVHNHPTGEMKHSQGDIDITDRLLQVGRILGIEVIDHLIIGEKAYNSFSDTGLLQQIQESTRYVPNYQLQAKIKQEAEKIGAQKEKLNLAKALKGKGFPISQIVELTGISEEEAKKLKPKKA</sequence>
<evidence type="ECO:0000313" key="7">
    <source>
        <dbReference type="EMBL" id="MBD2769225.1"/>
    </source>
</evidence>
<keyword evidence="3" id="KW-0378">Hydrolase</keyword>
<keyword evidence="2" id="KW-0479">Metal-binding</keyword>
<dbReference type="PANTHER" id="PTHR30471">
    <property type="entry name" value="DNA REPAIR PROTEIN RADC"/>
    <property type="match status" value="1"/>
</dbReference>
<dbReference type="InterPro" id="IPR037518">
    <property type="entry name" value="MPN"/>
</dbReference>
<reference evidence="7" key="1">
    <citation type="submission" date="2020-09" db="EMBL/GenBank/DDBJ databases">
        <authorList>
            <person name="Kim M.K."/>
        </authorList>
    </citation>
    <scope>NUCLEOTIDE SEQUENCE</scope>
    <source>
        <strain evidence="7">BT664</strain>
    </source>
</reference>
<comment type="caution">
    <text evidence="7">The sequence shown here is derived from an EMBL/GenBank/DDBJ whole genome shotgun (WGS) entry which is preliminary data.</text>
</comment>
<dbReference type="Gene3D" id="3.40.140.10">
    <property type="entry name" value="Cytidine Deaminase, domain 2"/>
    <property type="match status" value="1"/>
</dbReference>
<evidence type="ECO:0000256" key="2">
    <source>
        <dbReference type="ARBA" id="ARBA00022723"/>
    </source>
</evidence>
<dbReference type="AlphaFoldDB" id="A0A927GK90"/>
<organism evidence="7 8">
    <name type="scientific">Hymenobacter montanus</name>
    <dbReference type="NCBI Taxonomy" id="2771359"/>
    <lineage>
        <taxon>Bacteria</taxon>
        <taxon>Pseudomonadati</taxon>
        <taxon>Bacteroidota</taxon>
        <taxon>Cytophagia</taxon>
        <taxon>Cytophagales</taxon>
        <taxon>Hymenobacteraceae</taxon>
        <taxon>Hymenobacter</taxon>
    </lineage>
</organism>